<organism evidence="4 5">
    <name type="scientific">Rhodobium gokarnense</name>
    <dbReference type="NCBI Taxonomy" id="364296"/>
    <lineage>
        <taxon>Bacteria</taxon>
        <taxon>Pseudomonadati</taxon>
        <taxon>Pseudomonadota</taxon>
        <taxon>Alphaproteobacteria</taxon>
        <taxon>Hyphomicrobiales</taxon>
        <taxon>Rhodobiaceae</taxon>
        <taxon>Rhodobium</taxon>
    </lineage>
</organism>
<dbReference type="EMBL" id="JAOQNS010000014">
    <property type="protein sequence ID" value="MCW2309707.1"/>
    <property type="molecule type" value="Genomic_DNA"/>
</dbReference>
<evidence type="ECO:0000256" key="1">
    <source>
        <dbReference type="ARBA" id="ARBA00022612"/>
    </source>
</evidence>
<evidence type="ECO:0000313" key="4">
    <source>
        <dbReference type="EMBL" id="MCW2309707.1"/>
    </source>
</evidence>
<dbReference type="Proteomes" id="UP001209755">
    <property type="component" value="Unassembled WGS sequence"/>
</dbReference>
<comment type="caution">
    <text evidence="4">The sequence shown here is derived from an EMBL/GenBank/DDBJ whole genome shotgun (WGS) entry which is preliminary data.</text>
</comment>
<dbReference type="InterPro" id="IPR006517">
    <property type="entry name" value="Phage_terminase_lsu-like_C"/>
</dbReference>
<dbReference type="Gene3D" id="3.40.50.300">
    <property type="entry name" value="P-loop containing nucleotide triphosphate hydrolases"/>
    <property type="match status" value="1"/>
</dbReference>
<evidence type="ECO:0000256" key="2">
    <source>
        <dbReference type="SAM" id="Coils"/>
    </source>
</evidence>
<feature type="domain" description="Terminase large subunit gp17-like C-terminal" evidence="3">
    <location>
        <begin position="331"/>
        <end position="473"/>
    </location>
</feature>
<keyword evidence="5" id="KW-1185">Reference proteome</keyword>
<keyword evidence="2" id="KW-0175">Coiled coil</keyword>
<protein>
    <submittedName>
        <fullName evidence="4">Phage terminase large subunit-like protein</fullName>
    </submittedName>
</protein>
<dbReference type="InterPro" id="IPR035421">
    <property type="entry name" value="Terminase_6C"/>
</dbReference>
<dbReference type="Pfam" id="PF17289">
    <property type="entry name" value="Terminase_6C"/>
    <property type="match status" value="1"/>
</dbReference>
<dbReference type="InterPro" id="IPR027417">
    <property type="entry name" value="P-loop_NTPase"/>
</dbReference>
<reference evidence="5" key="1">
    <citation type="submission" date="2023-07" db="EMBL/GenBank/DDBJ databases">
        <title>Genome sequencing of Purple Non-Sulfur Bacteria from various extreme environments.</title>
        <authorList>
            <person name="Mayer M."/>
        </authorList>
    </citation>
    <scope>NUCLEOTIDE SEQUENCE [LARGE SCALE GENOMIC DNA]</scope>
    <source>
        <strain evidence="5">DSM 17935</strain>
    </source>
</reference>
<feature type="coiled-coil region" evidence="2">
    <location>
        <begin position="4"/>
        <end position="31"/>
    </location>
</feature>
<evidence type="ECO:0000259" key="3">
    <source>
        <dbReference type="Pfam" id="PF17289"/>
    </source>
</evidence>
<accession>A0ABT3HH52</accession>
<dbReference type="NCBIfam" id="TIGR01630">
    <property type="entry name" value="psiM2_ORF9"/>
    <property type="match status" value="1"/>
</dbReference>
<evidence type="ECO:0000313" key="5">
    <source>
        <dbReference type="Proteomes" id="UP001209755"/>
    </source>
</evidence>
<sequence length="492" mass="54995">MLKAIRQERERRRLEAERERIAKDAERIRARCATLAGFVREAWHVLHPAIDYVHGWHIDAICDHLEAVTRGGITRLLINVPPGTMKSLLVSTFWPAWEWTKEPSRSYLTTSYSEGYAKRDARRMRDLVESEWYQSLWGDRVTLSRKAEISFENTARGYREGKAFASLTGGRADRLIIDDPHSTETAESPAERETTARIFRESVPSRLNDPARSAIIIIMQRLHEADVSGQAISLKLGYEHLMLPMEFEPERRCRTSIGFQDPRQSSGELLFPERFSREVVERDKVPMGSYAVAGQFQQRPVPREGGMFKRSWFDGQFIGAPPAGTRWVRHWDLAATKKKTAARTAGVKIGRAPDGSFIVGHAVTTQDEGNAVRKLIKATAEVDGKSPLISLPQDPGQAGKVQAKDMVAMLAGWTVKAEPETGDKVTRAEPFAAQCEAGNVYIVRGEWNESYLDELCLFPGGQFKDQVDASSGAFGKLLDKRGGGSVSLGGFY</sequence>
<keyword evidence="1" id="KW-1188">Viral release from host cell</keyword>
<gene>
    <name evidence="4" type="ORF">M2319_004066</name>
</gene>
<dbReference type="RefSeq" id="WP_264603285.1">
    <property type="nucleotide sequence ID" value="NZ_JAOQNS010000014.1"/>
</dbReference>
<name>A0ABT3HH52_9HYPH</name>
<proteinExistence type="predicted"/>